<evidence type="ECO:0000313" key="12">
    <source>
        <dbReference type="Proteomes" id="UP000281549"/>
    </source>
</evidence>
<sequence>MNNQEHIFTTPSGSKQNASLNYSEKQRLFSQLVKRYYYQLTFGCSNANCENIYCATGRMEKMDAAEATSLSLTLAKTGTEHLCLEDSEIGGISLDNGSILTEDFLVLKLEDLERRIDESRAESNYQKLASHIYAVFSRPENLITSFTKKQIDERLCPVDLETVRKVYKLILQCPEVVVSAMSTGIETMLSSIHPYAQASQQSDKYIACYIISLENPLLMETDAYTGILPKLVECLCALQETTENRMSRESGSIDSLRDKTTHLMSHWISSGYDAETFSRLVAVFQQFITIRLLTGLNSPNKDTLVVKATKALKLLYDANEQSEFINYAEFYNDAINEQLDIKEDFPHWKAKDGFSFCYFSYILNAAVKTDILKVESMVQMRHELQDAFFRAMFAGIQSPYLILEIRRDHIIRDALFQLDLKSPQDLKKQLRVQFVGEEGVDEGGVQKEFFQLVFREMFDQKYGMFRLYEDSNLCWFMNNPEDDEVALDEYRLVGRLIGLAIYNNVILDVHFPLALYKKLLNRPISFQDLLQLDPSMAQGFNQLLNFKESVQEFYDRTFEIEYEIFGNRKCVELKPGGSKISLTNENRKEFVDLYIDFVFNKSVFKQFEAFRGGFESVCKGTAITIFRPEELEQLVCGSSDLDFEALEANTAYDGGYSPDTTVIQWFWEVVHAFSEKEKKLLLFFTTGTDRVPIGGLSKLNFVIARNGPDCDRLPTSHTCFNVLLLNEYSSKEKLRERLLTAIQNAEGFVAAFSADTSCQLNVFWHNGNTLSMDSAKVSIFKQSNEVSFSSFLKSTNSSRLETEISLEVLSNFTNKSLKWQFTDQKFSRFLVTTDFTKSDSSWSVTVSLFDTSSAGCWCRLACSFGCQLFAWSFTTSRFACSLFSTCHLIVGG</sequence>
<dbReference type="Proteomes" id="UP000030755">
    <property type="component" value="Unassembled WGS sequence"/>
</dbReference>
<evidence type="ECO:0000313" key="10">
    <source>
        <dbReference type="EMBL" id="RKP21172.1"/>
    </source>
</evidence>
<evidence type="ECO:0000256" key="6">
    <source>
        <dbReference type="ARBA" id="ARBA00022786"/>
    </source>
</evidence>
<comment type="subcellular location">
    <subcellularLocation>
        <location evidence="2">Cytoplasm</location>
    </subcellularLocation>
</comment>
<dbReference type="GO" id="GO:0016874">
    <property type="term" value="F:ligase activity"/>
    <property type="evidence" value="ECO:0007669"/>
    <property type="project" value="UniProtKB-KW"/>
</dbReference>
<dbReference type="InterPro" id="IPR000569">
    <property type="entry name" value="HECT_dom"/>
</dbReference>
<dbReference type="Pfam" id="PF16558">
    <property type="entry name" value="AZUL"/>
    <property type="match status" value="1"/>
</dbReference>
<accession>A0A075AQ22</accession>
<dbReference type="FunFam" id="3.30.2160.10:FF:000004">
    <property type="entry name" value="probable E3 ubiquitin-protein ligase HERC4 isoform X1"/>
    <property type="match status" value="1"/>
</dbReference>
<evidence type="ECO:0000313" key="11">
    <source>
        <dbReference type="Proteomes" id="UP000030755"/>
    </source>
</evidence>
<dbReference type="PANTHER" id="PTHR45700">
    <property type="entry name" value="UBIQUITIN-PROTEIN LIGASE E3C"/>
    <property type="match status" value="1"/>
</dbReference>
<dbReference type="PROSITE" id="PS50237">
    <property type="entry name" value="HECT"/>
    <property type="match status" value="1"/>
</dbReference>
<dbReference type="OrthoDB" id="8068875at2759"/>
<dbReference type="EC" id="2.3.2.26" evidence="3"/>
<dbReference type="Pfam" id="PF00632">
    <property type="entry name" value="HECT"/>
    <property type="match status" value="1"/>
</dbReference>
<dbReference type="Gene3D" id="3.30.2160.10">
    <property type="entry name" value="Hect, E3 ligase catalytic domain"/>
    <property type="match status" value="1"/>
</dbReference>
<dbReference type="InterPro" id="IPR044611">
    <property type="entry name" value="E3A/B/C-like"/>
</dbReference>
<comment type="catalytic activity">
    <reaction evidence="1">
        <text>S-ubiquitinyl-[E2 ubiquitin-conjugating enzyme]-L-cysteine + [acceptor protein]-L-lysine = [E2 ubiquitin-conjugating enzyme]-L-cysteine + N(6)-ubiquitinyl-[acceptor protein]-L-lysine.</text>
        <dbReference type="EC" id="2.3.2.26"/>
    </reaction>
</comment>
<dbReference type="PANTHER" id="PTHR45700:SF8">
    <property type="entry name" value="HECT-TYPE E3 UBIQUITIN TRANSFERASE"/>
    <property type="match status" value="1"/>
</dbReference>
<dbReference type="Proteomes" id="UP000281549">
    <property type="component" value="Unassembled WGS sequence"/>
</dbReference>
<protein>
    <recommendedName>
        <fullName evidence="3">HECT-type E3 ubiquitin transferase</fullName>
        <ecNumber evidence="3">2.3.2.26</ecNumber>
    </recommendedName>
</protein>
<evidence type="ECO:0000256" key="1">
    <source>
        <dbReference type="ARBA" id="ARBA00000885"/>
    </source>
</evidence>
<dbReference type="GO" id="GO:0005737">
    <property type="term" value="C:cytoplasm"/>
    <property type="evidence" value="ECO:0007669"/>
    <property type="project" value="UniProtKB-SubCell"/>
</dbReference>
<dbReference type="CDD" id="cd00078">
    <property type="entry name" value="HECTc"/>
    <property type="match status" value="1"/>
</dbReference>
<dbReference type="InterPro" id="IPR032353">
    <property type="entry name" value="AZUL"/>
</dbReference>
<gene>
    <name evidence="9" type="ORF">O9G_002576</name>
    <name evidence="10" type="ORF">ROZALSC1DRAFT_27394</name>
</gene>
<dbReference type="HOGENOM" id="CLU_002173_5_0_1"/>
<dbReference type="FunFam" id="3.30.2410.10:FF:000003">
    <property type="entry name" value="probable E3 ubiquitin-protein ligase HERC4 isoform X1"/>
    <property type="match status" value="1"/>
</dbReference>
<dbReference type="AlphaFoldDB" id="A0A075AQ22"/>
<keyword evidence="11" id="KW-1185">Reference proteome</keyword>
<dbReference type="EMBL" id="KE561167">
    <property type="protein sequence ID" value="EPZ32224.1"/>
    <property type="molecule type" value="Genomic_DNA"/>
</dbReference>
<proteinExistence type="predicted"/>
<dbReference type="SMART" id="SM00119">
    <property type="entry name" value="HECTc"/>
    <property type="match status" value="1"/>
</dbReference>
<dbReference type="EMBL" id="ML004980">
    <property type="protein sequence ID" value="RKP21172.1"/>
    <property type="molecule type" value="Genomic_DNA"/>
</dbReference>
<dbReference type="GO" id="GO:0000209">
    <property type="term" value="P:protein polyubiquitination"/>
    <property type="evidence" value="ECO:0007669"/>
    <property type="project" value="InterPro"/>
</dbReference>
<feature type="domain" description="HECT" evidence="8">
    <location>
        <begin position="422"/>
        <end position="751"/>
    </location>
</feature>
<reference evidence="12" key="2">
    <citation type="journal article" date="2018" name="Nat. Microbiol.">
        <title>Leveraging single-cell genomics to expand the fungal tree of life.</title>
        <authorList>
            <person name="Ahrendt S.R."/>
            <person name="Quandt C.A."/>
            <person name="Ciobanu D."/>
            <person name="Clum A."/>
            <person name="Salamov A."/>
            <person name="Andreopoulos B."/>
            <person name="Cheng J.F."/>
            <person name="Woyke T."/>
            <person name="Pelin A."/>
            <person name="Henrissat B."/>
            <person name="Reynolds N.K."/>
            <person name="Benny G.L."/>
            <person name="Smith M.E."/>
            <person name="James T.Y."/>
            <person name="Grigoriev I.V."/>
        </authorList>
    </citation>
    <scope>NUCLEOTIDE SEQUENCE [LARGE SCALE GENOMIC DNA]</scope>
    <source>
        <strain evidence="12">CSF55</strain>
    </source>
</reference>
<evidence type="ECO:0000256" key="3">
    <source>
        <dbReference type="ARBA" id="ARBA00012485"/>
    </source>
</evidence>
<feature type="active site" description="Glycyl thioester intermediate" evidence="7">
    <location>
        <position position="719"/>
    </location>
</feature>
<keyword evidence="4" id="KW-0963">Cytoplasm</keyword>
<dbReference type="Gene3D" id="3.30.2410.10">
    <property type="entry name" value="Hect, E3 ligase catalytic domain"/>
    <property type="match status" value="1"/>
</dbReference>
<dbReference type="OMA" id="CENIYCA"/>
<evidence type="ECO:0000256" key="7">
    <source>
        <dbReference type="PROSITE-ProRule" id="PRU00104"/>
    </source>
</evidence>
<dbReference type="Gene3D" id="3.90.1750.10">
    <property type="entry name" value="Hect, E3 ligase catalytic domains"/>
    <property type="match status" value="1"/>
</dbReference>
<reference evidence="9 11" key="1">
    <citation type="journal article" date="2013" name="Curr. Biol.">
        <title>Shared signatures of parasitism and phylogenomics unite Cryptomycota and microsporidia.</title>
        <authorList>
            <person name="James T.Y."/>
            <person name="Pelin A."/>
            <person name="Bonen L."/>
            <person name="Ahrendt S."/>
            <person name="Sain D."/>
            <person name="Corradi N."/>
            <person name="Stajich J.E."/>
        </authorList>
    </citation>
    <scope>NUCLEOTIDE SEQUENCE [LARGE SCALE GENOMIC DNA]</scope>
    <source>
        <strain evidence="9 11">CSF55</strain>
        <strain evidence="9 11">CSF55</strain>
    </source>
</reference>
<reference evidence="10" key="3">
    <citation type="submission" date="2018-08" db="EMBL/GenBank/DDBJ databases">
        <title>Leveraging single-cell genomics to expand the Fungal Tree of Life.</title>
        <authorList>
            <consortium name="DOE Joint Genome Institute"/>
            <person name="Ahrendt S.R."/>
            <person name="Quandt C.A."/>
            <person name="Ciobanu D."/>
            <person name="Clum A."/>
            <person name="Salamov A."/>
            <person name="Andreopoulos B."/>
            <person name="Cheng J.-F."/>
            <person name="Woyke T."/>
            <person name="Pelin A."/>
            <person name="Henrissat B."/>
            <person name="Reynolds N."/>
            <person name="Benny G.L."/>
            <person name="Smith M.E."/>
            <person name="James T.Y."/>
            <person name="Grigoriev I.V."/>
        </authorList>
    </citation>
    <scope>NUCLEOTIDE SEQUENCE</scope>
    <source>
        <strain evidence="10">CSF55</strain>
    </source>
</reference>
<dbReference type="STRING" id="988480.A0A075AQ22"/>
<dbReference type="InterPro" id="IPR042556">
    <property type="entry name" value="AZUL_sf"/>
</dbReference>
<evidence type="ECO:0000313" key="9">
    <source>
        <dbReference type="EMBL" id="EPZ32224.1"/>
    </source>
</evidence>
<name>A0A075AQ22_ROZAC</name>
<dbReference type="Gene3D" id="6.10.130.10">
    <property type="entry name" value="Ubiquitin-protein ligase E3A, N-terminal zinc-binding domain (AZUL)"/>
    <property type="match status" value="1"/>
</dbReference>
<keyword evidence="9" id="KW-0436">Ligase</keyword>
<evidence type="ECO:0000256" key="2">
    <source>
        <dbReference type="ARBA" id="ARBA00004496"/>
    </source>
</evidence>
<dbReference type="InterPro" id="IPR035983">
    <property type="entry name" value="Hect_E3_ubiquitin_ligase"/>
</dbReference>
<evidence type="ECO:0000256" key="5">
    <source>
        <dbReference type="ARBA" id="ARBA00022679"/>
    </source>
</evidence>
<evidence type="ECO:0000259" key="8">
    <source>
        <dbReference type="PROSITE" id="PS50237"/>
    </source>
</evidence>
<dbReference type="GO" id="GO:0061630">
    <property type="term" value="F:ubiquitin protein ligase activity"/>
    <property type="evidence" value="ECO:0007669"/>
    <property type="project" value="UniProtKB-EC"/>
</dbReference>
<organism evidence="9 11">
    <name type="scientific">Rozella allomycis (strain CSF55)</name>
    <dbReference type="NCBI Taxonomy" id="988480"/>
    <lineage>
        <taxon>Eukaryota</taxon>
        <taxon>Fungi</taxon>
        <taxon>Fungi incertae sedis</taxon>
        <taxon>Cryptomycota</taxon>
        <taxon>Cryptomycota incertae sedis</taxon>
        <taxon>Rozella</taxon>
    </lineage>
</organism>
<keyword evidence="6 7" id="KW-0833">Ubl conjugation pathway</keyword>
<keyword evidence="5" id="KW-0808">Transferase</keyword>
<dbReference type="SUPFAM" id="SSF56204">
    <property type="entry name" value="Hect, E3 ligase catalytic domain"/>
    <property type="match status" value="1"/>
</dbReference>
<evidence type="ECO:0000256" key="4">
    <source>
        <dbReference type="ARBA" id="ARBA00022490"/>
    </source>
</evidence>